<dbReference type="PANTHER" id="PTHR30203">
    <property type="entry name" value="OUTER MEMBRANE CATION EFFLUX PROTEIN"/>
    <property type="match status" value="1"/>
</dbReference>
<feature type="non-terminal residue" evidence="2">
    <location>
        <position position="317"/>
    </location>
</feature>
<sequence>VLVVAFAIIPALPGCLPKGSQTSLSPDPRPPERWLTTIVSVDANSFWVESFGDANLTALVKEAWANNPDLSVTSRKVEMAREEAVMAGAIRLPQAGLGLSGTRSKRNLVGFLPRENVSFTSENYGLNLNVSWELDLWGKLRDSRKVTVTAWEASTEDHHSARLSLAGQVAKAWFSTIEANRQVELAYETEKTHAKNASYIATRFERGLANALDHNLAQASLASTQANQVRRKRQLDLATRTLETLLGRHPDGNATLAPSLPKPKKAPPISPPAQALEQRPDLRAKRLHMKAAGLEKIIARKSLLPSLSLTGGPGSRS</sequence>
<dbReference type="Pfam" id="PF02321">
    <property type="entry name" value="OEP"/>
    <property type="match status" value="1"/>
</dbReference>
<dbReference type="InterPro" id="IPR010131">
    <property type="entry name" value="MdtP/NodT-like"/>
</dbReference>
<dbReference type="Gene3D" id="2.20.200.10">
    <property type="entry name" value="Outer membrane efflux proteins (OEP)"/>
    <property type="match status" value="1"/>
</dbReference>
<gene>
    <name evidence="2" type="ORF">METZ01_LOCUS288508</name>
</gene>
<protein>
    <recommendedName>
        <fullName evidence="3">TolC family protein</fullName>
    </recommendedName>
</protein>
<dbReference type="EMBL" id="UINC01086831">
    <property type="protein sequence ID" value="SVC35654.1"/>
    <property type="molecule type" value="Genomic_DNA"/>
</dbReference>
<evidence type="ECO:0008006" key="3">
    <source>
        <dbReference type="Google" id="ProtNLM"/>
    </source>
</evidence>
<proteinExistence type="predicted"/>
<dbReference type="InterPro" id="IPR003423">
    <property type="entry name" value="OMP_efflux"/>
</dbReference>
<dbReference type="AlphaFoldDB" id="A0A382LFK3"/>
<reference evidence="2" key="1">
    <citation type="submission" date="2018-05" db="EMBL/GenBank/DDBJ databases">
        <authorList>
            <person name="Lanie J.A."/>
            <person name="Ng W.-L."/>
            <person name="Kazmierczak K.M."/>
            <person name="Andrzejewski T.M."/>
            <person name="Davidsen T.M."/>
            <person name="Wayne K.J."/>
            <person name="Tettelin H."/>
            <person name="Glass J.I."/>
            <person name="Rusch D."/>
            <person name="Podicherti R."/>
            <person name="Tsui H.-C.T."/>
            <person name="Winkler M.E."/>
        </authorList>
    </citation>
    <scope>NUCLEOTIDE SEQUENCE</scope>
</reference>
<accession>A0A382LFK3</accession>
<dbReference type="SUPFAM" id="SSF56954">
    <property type="entry name" value="Outer membrane efflux proteins (OEP)"/>
    <property type="match status" value="1"/>
</dbReference>
<dbReference type="Gene3D" id="1.20.1600.10">
    <property type="entry name" value="Outer membrane efflux proteins (OEP)"/>
    <property type="match status" value="1"/>
</dbReference>
<dbReference type="GO" id="GO:0015562">
    <property type="term" value="F:efflux transmembrane transporter activity"/>
    <property type="evidence" value="ECO:0007669"/>
    <property type="project" value="InterPro"/>
</dbReference>
<evidence type="ECO:0000313" key="2">
    <source>
        <dbReference type="EMBL" id="SVC35654.1"/>
    </source>
</evidence>
<feature type="region of interest" description="Disordered" evidence="1">
    <location>
        <begin position="246"/>
        <end position="286"/>
    </location>
</feature>
<name>A0A382LFK3_9ZZZZ</name>
<organism evidence="2">
    <name type="scientific">marine metagenome</name>
    <dbReference type="NCBI Taxonomy" id="408172"/>
    <lineage>
        <taxon>unclassified sequences</taxon>
        <taxon>metagenomes</taxon>
        <taxon>ecological metagenomes</taxon>
    </lineage>
</organism>
<feature type="non-terminal residue" evidence="2">
    <location>
        <position position="1"/>
    </location>
</feature>
<evidence type="ECO:0000256" key="1">
    <source>
        <dbReference type="SAM" id="MobiDB-lite"/>
    </source>
</evidence>